<name>A0ABD2JG90_9BILA</name>
<evidence type="ECO:0000256" key="4">
    <source>
        <dbReference type="ARBA" id="ARBA00023136"/>
    </source>
</evidence>
<feature type="compositionally biased region" description="Low complexity" evidence="5">
    <location>
        <begin position="166"/>
        <end position="178"/>
    </location>
</feature>
<dbReference type="GO" id="GO:0016020">
    <property type="term" value="C:membrane"/>
    <property type="evidence" value="ECO:0007669"/>
    <property type="project" value="UniProtKB-SubCell"/>
</dbReference>
<keyword evidence="3 6" id="KW-1133">Transmembrane helix</keyword>
<feature type="transmembrane region" description="Helical" evidence="6">
    <location>
        <begin position="57"/>
        <end position="83"/>
    </location>
</feature>
<feature type="region of interest" description="Disordered" evidence="5">
    <location>
        <begin position="147"/>
        <end position="287"/>
    </location>
</feature>
<dbReference type="Proteomes" id="UP001620626">
    <property type="component" value="Unassembled WGS sequence"/>
</dbReference>
<protein>
    <submittedName>
        <fullName evidence="7">Uncharacterized protein</fullName>
    </submittedName>
</protein>
<organism evidence="7 8">
    <name type="scientific">Heterodera trifolii</name>
    <dbReference type="NCBI Taxonomy" id="157864"/>
    <lineage>
        <taxon>Eukaryota</taxon>
        <taxon>Metazoa</taxon>
        <taxon>Ecdysozoa</taxon>
        <taxon>Nematoda</taxon>
        <taxon>Chromadorea</taxon>
        <taxon>Rhabditida</taxon>
        <taxon>Tylenchina</taxon>
        <taxon>Tylenchomorpha</taxon>
        <taxon>Tylenchoidea</taxon>
        <taxon>Heteroderidae</taxon>
        <taxon>Heteroderinae</taxon>
        <taxon>Heterodera</taxon>
    </lineage>
</organism>
<keyword evidence="8" id="KW-1185">Reference proteome</keyword>
<sequence>MDAINNETTPAPIGPAKQSHDALKAVMLVVLFFSTFLASTASLPFRNFVRSRAATSPYMGGFLSLASCFGAGVFLATCLLDMLPDVLNSWARADRRVGRRWGVADGPSRPFPLCALFIAVGFLLVLILEQVAQCALEWVGQRAAGGGGSSLFTDGHHHQRPPPPQRHQTVQPVLQQQQQHDEDGHGGGGGAGGRRDSQREPLLGEEQQHQILSSHREDAHGSPSFAAEAEHHQQLATSMADQQHHHQQQQSSSSVQQQQQQQQLGAEEQQQHQQQRHNGAESGDGSACANGGGAAGFDLSTLRVLLLLVALNLHACFEGISLGTFTDVSVLTQVGKSNAPGVLIGGFISLALMDLLAGRGTAVYMVAAIAQAIACGTFLYITTMEILPHEFSLSSDAHQHQFGISSNTSATFVMVIRGQKVALLVVGFALITAFVAIFPDADDGNGNGLI</sequence>
<feature type="transmembrane region" description="Helical" evidence="6">
    <location>
        <begin position="339"/>
        <end position="356"/>
    </location>
</feature>
<evidence type="ECO:0000313" key="8">
    <source>
        <dbReference type="Proteomes" id="UP001620626"/>
    </source>
</evidence>
<dbReference type="InterPro" id="IPR003689">
    <property type="entry name" value="ZIP"/>
</dbReference>
<reference evidence="7 8" key="1">
    <citation type="submission" date="2024-10" db="EMBL/GenBank/DDBJ databases">
        <authorList>
            <person name="Kim D."/>
        </authorList>
    </citation>
    <scope>NUCLEOTIDE SEQUENCE [LARGE SCALE GENOMIC DNA]</scope>
    <source>
        <strain evidence="7">BH-2024</strain>
    </source>
</reference>
<dbReference type="PANTHER" id="PTHR11040:SF140">
    <property type="entry name" value="ZRT (ZRT), IRT- (IRT-) LIKE PROTEIN TRANSPORTER"/>
    <property type="match status" value="1"/>
</dbReference>
<feature type="compositionally biased region" description="Low complexity" evidence="5">
    <location>
        <begin position="248"/>
        <end position="273"/>
    </location>
</feature>
<gene>
    <name evidence="7" type="ORF">niasHT_024873</name>
</gene>
<accession>A0ABD2JG90</accession>
<dbReference type="PANTHER" id="PTHR11040">
    <property type="entry name" value="ZINC/IRON TRANSPORTER"/>
    <property type="match status" value="1"/>
</dbReference>
<comment type="subcellular location">
    <subcellularLocation>
        <location evidence="1">Membrane</location>
        <topology evidence="1">Multi-pass membrane protein</topology>
    </subcellularLocation>
</comment>
<evidence type="ECO:0000256" key="3">
    <source>
        <dbReference type="ARBA" id="ARBA00022989"/>
    </source>
</evidence>
<evidence type="ECO:0000256" key="6">
    <source>
        <dbReference type="SAM" id="Phobius"/>
    </source>
</evidence>
<evidence type="ECO:0000313" key="7">
    <source>
        <dbReference type="EMBL" id="KAL3089636.1"/>
    </source>
</evidence>
<evidence type="ECO:0000256" key="5">
    <source>
        <dbReference type="SAM" id="MobiDB-lite"/>
    </source>
</evidence>
<dbReference type="AlphaFoldDB" id="A0ABD2JG90"/>
<dbReference type="GO" id="GO:0006829">
    <property type="term" value="P:zinc ion transport"/>
    <property type="evidence" value="ECO:0007669"/>
    <property type="project" value="UniProtKB-ARBA"/>
</dbReference>
<feature type="transmembrane region" description="Helical" evidence="6">
    <location>
        <begin position="25"/>
        <end position="45"/>
    </location>
</feature>
<dbReference type="EMBL" id="JBICBT010000979">
    <property type="protein sequence ID" value="KAL3089636.1"/>
    <property type="molecule type" value="Genomic_DNA"/>
</dbReference>
<feature type="transmembrane region" description="Helical" evidence="6">
    <location>
        <begin position="110"/>
        <end position="128"/>
    </location>
</feature>
<dbReference type="Pfam" id="PF02535">
    <property type="entry name" value="Zip"/>
    <property type="match status" value="1"/>
</dbReference>
<feature type="transmembrane region" description="Helical" evidence="6">
    <location>
        <begin position="421"/>
        <end position="439"/>
    </location>
</feature>
<comment type="caution">
    <text evidence="7">The sequence shown here is derived from an EMBL/GenBank/DDBJ whole genome shotgun (WGS) entry which is preliminary data.</text>
</comment>
<keyword evidence="4 6" id="KW-0472">Membrane</keyword>
<evidence type="ECO:0000256" key="2">
    <source>
        <dbReference type="ARBA" id="ARBA00022692"/>
    </source>
</evidence>
<evidence type="ECO:0000256" key="1">
    <source>
        <dbReference type="ARBA" id="ARBA00004141"/>
    </source>
</evidence>
<proteinExistence type="predicted"/>
<keyword evidence="2 6" id="KW-0812">Transmembrane</keyword>